<sequence>MNVFLSLVVLIAGLSSATVSVADTTLYHIVSQKELDTLTQDNVYSPLSIELEGYIHFSKLELIMDYANGPYLDREVLFLLQVTFSDDDEYLRWIGDNPDYYRGLDLSMVERKGEFTRDKNGLWVLPEIFQ</sequence>
<dbReference type="Proteomes" id="UP001626537">
    <property type="component" value="Chromosome"/>
</dbReference>
<dbReference type="Pfam" id="PF06108">
    <property type="entry name" value="DUF952"/>
    <property type="match status" value="1"/>
</dbReference>
<reference evidence="2 3" key="1">
    <citation type="submission" date="2023-10" db="EMBL/GenBank/DDBJ databases">
        <title>Two novel species belonging to the OM43/NOR5 clade.</title>
        <authorList>
            <person name="Park M."/>
        </authorList>
    </citation>
    <scope>NUCLEOTIDE SEQUENCE [LARGE SCALE GENOMIC DNA]</scope>
    <source>
        <strain evidence="2 3">IMCC43200</strain>
    </source>
</reference>
<keyword evidence="3" id="KW-1185">Reference proteome</keyword>
<dbReference type="InterPro" id="IPR009297">
    <property type="entry name" value="DUF952"/>
</dbReference>
<dbReference type="SUPFAM" id="SSF56399">
    <property type="entry name" value="ADP-ribosylation"/>
    <property type="match status" value="1"/>
</dbReference>
<protein>
    <submittedName>
        <fullName evidence="2">Uncharacterized protein</fullName>
    </submittedName>
</protein>
<gene>
    <name evidence="2" type="ORF">R0135_13970</name>
</gene>
<dbReference type="EMBL" id="CP136864">
    <property type="protein sequence ID" value="WOJ92884.1"/>
    <property type="molecule type" value="Genomic_DNA"/>
</dbReference>
<dbReference type="RefSeq" id="WP_407347542.1">
    <property type="nucleotide sequence ID" value="NZ_CP136864.1"/>
</dbReference>
<evidence type="ECO:0000256" key="1">
    <source>
        <dbReference type="SAM" id="SignalP"/>
    </source>
</evidence>
<accession>A0ABZ0I2N8</accession>
<feature type="signal peptide" evidence="1">
    <location>
        <begin position="1"/>
        <end position="22"/>
    </location>
</feature>
<evidence type="ECO:0000313" key="3">
    <source>
        <dbReference type="Proteomes" id="UP001626537"/>
    </source>
</evidence>
<dbReference type="Gene3D" id="3.20.170.20">
    <property type="entry name" value="Protein of unknown function DUF952"/>
    <property type="match status" value="1"/>
</dbReference>
<evidence type="ECO:0000313" key="2">
    <source>
        <dbReference type="EMBL" id="WOJ92884.1"/>
    </source>
</evidence>
<organism evidence="2 3">
    <name type="scientific">Congregibacter variabilis</name>
    <dbReference type="NCBI Taxonomy" id="3081200"/>
    <lineage>
        <taxon>Bacteria</taxon>
        <taxon>Pseudomonadati</taxon>
        <taxon>Pseudomonadota</taxon>
        <taxon>Gammaproteobacteria</taxon>
        <taxon>Cellvibrionales</taxon>
        <taxon>Halieaceae</taxon>
        <taxon>Congregibacter</taxon>
    </lineage>
</organism>
<keyword evidence="1" id="KW-0732">Signal</keyword>
<name>A0ABZ0I2N8_9GAMM</name>
<feature type="chain" id="PRO_5047392220" evidence="1">
    <location>
        <begin position="23"/>
        <end position="130"/>
    </location>
</feature>
<proteinExistence type="predicted"/>